<dbReference type="OrthoDB" id="10586003at2759"/>
<dbReference type="AlphaFoldDB" id="M9LQB6"/>
<reference evidence="3" key="1">
    <citation type="journal article" date="2013" name="Genome Announc.">
        <title>Genome sequence of the basidiomycetous yeast Pseudozyma antarctica T-34, a producer of the glycolipid biosurfactants mannosylerythritol lipids.</title>
        <authorList>
            <person name="Morita T."/>
            <person name="Koike H."/>
            <person name="Koyama Y."/>
            <person name="Hagiwara H."/>
            <person name="Ito E."/>
            <person name="Fukuoka T."/>
            <person name="Imura T."/>
            <person name="Machida M."/>
            <person name="Kitamoto D."/>
        </authorList>
    </citation>
    <scope>NUCLEOTIDE SEQUENCE [LARGE SCALE GENOMIC DNA]</scope>
    <source>
        <strain evidence="3">T-34</strain>
    </source>
</reference>
<feature type="compositionally biased region" description="Basic residues" evidence="1">
    <location>
        <begin position="88"/>
        <end position="97"/>
    </location>
</feature>
<sequence>MAVTTRSSARLSRTGGSREHDDALDTCSTSTKRARRCSDQPRTKRRRSSSSIPAKQAPFGDAERQTHVALTWQQRDLLQQERPARRPSQSKRSHHRSGSLGKALPLEEHADAPERSASRTYAPDSRLEPWTSNTPSDAYAEPSCFRAPLPHCLPHPTFSRPTASIRALATAPA</sequence>
<feature type="compositionally biased region" description="Basic and acidic residues" evidence="1">
    <location>
        <begin position="105"/>
        <end position="117"/>
    </location>
</feature>
<name>M9LQB6_PSEA3</name>
<feature type="compositionally biased region" description="Polar residues" evidence="1">
    <location>
        <begin position="1"/>
        <end position="15"/>
    </location>
</feature>
<evidence type="ECO:0000313" key="3">
    <source>
        <dbReference type="Proteomes" id="UP000011976"/>
    </source>
</evidence>
<dbReference type="EMBL" id="DF196778">
    <property type="protein sequence ID" value="GAC74601.1"/>
    <property type="molecule type" value="Genomic_DNA"/>
</dbReference>
<organism evidence="2 3">
    <name type="scientific">Pseudozyma antarctica (strain T-34)</name>
    <name type="common">Yeast</name>
    <name type="synonym">Candida antarctica</name>
    <dbReference type="NCBI Taxonomy" id="1151754"/>
    <lineage>
        <taxon>Eukaryota</taxon>
        <taxon>Fungi</taxon>
        <taxon>Dikarya</taxon>
        <taxon>Basidiomycota</taxon>
        <taxon>Ustilaginomycotina</taxon>
        <taxon>Ustilaginomycetes</taxon>
        <taxon>Ustilaginales</taxon>
        <taxon>Ustilaginaceae</taxon>
        <taxon>Moesziomyces</taxon>
    </lineage>
</organism>
<proteinExistence type="predicted"/>
<protein>
    <submittedName>
        <fullName evidence="2">Uncharacterized protein</fullName>
    </submittedName>
</protein>
<evidence type="ECO:0000313" key="2">
    <source>
        <dbReference type="EMBL" id="GAC74601.1"/>
    </source>
</evidence>
<feature type="region of interest" description="Disordered" evidence="1">
    <location>
        <begin position="1"/>
        <end position="143"/>
    </location>
</feature>
<dbReference type="Proteomes" id="UP000011976">
    <property type="component" value="Unassembled WGS sequence"/>
</dbReference>
<gene>
    <name evidence="2" type="ORF">PANT_12d00047</name>
</gene>
<accession>M9LQB6</accession>
<evidence type="ECO:0000256" key="1">
    <source>
        <dbReference type="SAM" id="MobiDB-lite"/>
    </source>
</evidence>